<dbReference type="eggNOG" id="arCOG01222">
    <property type="taxonomic scope" value="Archaea"/>
</dbReference>
<evidence type="ECO:0000256" key="1">
    <source>
        <dbReference type="ARBA" id="ARBA00022679"/>
    </source>
</evidence>
<dbReference type="Pfam" id="PF01467">
    <property type="entry name" value="CTP_transf_like"/>
    <property type="match status" value="1"/>
</dbReference>
<dbReference type="STRING" id="397948.Cmaq_1245"/>
<evidence type="ECO:0000313" key="5">
    <source>
        <dbReference type="EMBL" id="ABW02072.1"/>
    </source>
</evidence>
<dbReference type="PANTHER" id="PTHR43793">
    <property type="entry name" value="FAD SYNTHASE"/>
    <property type="match status" value="1"/>
</dbReference>
<dbReference type="NCBIfam" id="TIGR00125">
    <property type="entry name" value="cyt_tran_rel"/>
    <property type="match status" value="1"/>
</dbReference>
<dbReference type="InterPro" id="IPR050385">
    <property type="entry name" value="Archaeal_FAD_synthase"/>
</dbReference>
<dbReference type="RefSeq" id="WP_012186291.1">
    <property type="nucleotide sequence ID" value="NC_009954.1"/>
</dbReference>
<dbReference type="HOGENOM" id="CLU_1212640_0_0_2"/>
<evidence type="ECO:0000259" key="4">
    <source>
        <dbReference type="Pfam" id="PF04010"/>
    </source>
</evidence>
<evidence type="ECO:0000256" key="2">
    <source>
        <dbReference type="ARBA" id="ARBA00022695"/>
    </source>
</evidence>
<dbReference type="GeneID" id="5709397"/>
<dbReference type="PANTHER" id="PTHR43793:SF1">
    <property type="entry name" value="FAD SYNTHASE"/>
    <property type="match status" value="1"/>
</dbReference>
<gene>
    <name evidence="5" type="ordered locus">Cmaq_1245</name>
</gene>
<dbReference type="InterPro" id="IPR014729">
    <property type="entry name" value="Rossmann-like_a/b/a_fold"/>
</dbReference>
<dbReference type="Proteomes" id="UP000001137">
    <property type="component" value="Chromosome"/>
</dbReference>
<dbReference type="InterPro" id="IPR023140">
    <property type="entry name" value="DUF357"/>
</dbReference>
<evidence type="ECO:0000313" key="6">
    <source>
        <dbReference type="Proteomes" id="UP000001137"/>
    </source>
</evidence>
<dbReference type="Gene3D" id="3.40.50.620">
    <property type="entry name" value="HUPs"/>
    <property type="match status" value="1"/>
</dbReference>
<feature type="domain" description="DUF357" evidence="4">
    <location>
        <begin position="11"/>
        <end position="77"/>
    </location>
</feature>
<dbReference type="EMBL" id="CP000852">
    <property type="protein sequence ID" value="ABW02072.1"/>
    <property type="molecule type" value="Genomic_DNA"/>
</dbReference>
<proteinExistence type="predicted"/>
<dbReference type="OrthoDB" id="1912at2157"/>
<dbReference type="InterPro" id="IPR004821">
    <property type="entry name" value="Cyt_trans-like"/>
</dbReference>
<keyword evidence="6" id="KW-1185">Reference proteome</keyword>
<dbReference type="eggNOG" id="arCOG01224">
    <property type="taxonomic scope" value="Archaea"/>
</dbReference>
<dbReference type="SUPFAM" id="SSF158372">
    <property type="entry name" value="AF1782-like"/>
    <property type="match status" value="1"/>
</dbReference>
<name>A8ME66_CALMQ</name>
<dbReference type="GO" id="GO:0016779">
    <property type="term" value="F:nucleotidyltransferase activity"/>
    <property type="evidence" value="ECO:0007669"/>
    <property type="project" value="UniProtKB-KW"/>
</dbReference>
<protein>
    <submittedName>
        <fullName evidence="5">Cytidyltransferase-related domain</fullName>
    </submittedName>
</protein>
<accession>A8ME66</accession>
<evidence type="ECO:0000259" key="3">
    <source>
        <dbReference type="Pfam" id="PF01467"/>
    </source>
</evidence>
<dbReference type="AlphaFoldDB" id="A8ME66"/>
<dbReference type="KEGG" id="cma:Cmaq_1245"/>
<sequence>MSTLADRVLTYVRNVEQAIEALRTNANGGGEVGELIELAEAYLKDTLHYFKVGDYETALATISYAEGLLDALRILKLSEVNWRKPSELAKLASRKVFVAGTFDIIHPGHVGYLKYAWGLGRVVAVVSTDESVKRIKGREPIIPAKQRVEVLEAIEYVTKARVGYEDDMFRVVEEEKPDIILLGPNQPFTEEEIRRALRSRGINAEVVRMPNIINCQLCSTSSIVRRILEMAGELTSSLRNH</sequence>
<keyword evidence="1 5" id="KW-0808">Transferase</keyword>
<organism evidence="5 6">
    <name type="scientific">Caldivirga maquilingensis (strain ATCC 700844 / DSM 13496 / JCM 10307 / IC-167)</name>
    <dbReference type="NCBI Taxonomy" id="397948"/>
    <lineage>
        <taxon>Archaea</taxon>
        <taxon>Thermoproteota</taxon>
        <taxon>Thermoprotei</taxon>
        <taxon>Thermoproteales</taxon>
        <taxon>Thermoproteaceae</taxon>
        <taxon>Caldivirga</taxon>
    </lineage>
</organism>
<dbReference type="Pfam" id="PF04010">
    <property type="entry name" value="DUF357"/>
    <property type="match status" value="1"/>
</dbReference>
<dbReference type="Gene3D" id="1.20.1270.90">
    <property type="entry name" value="AF1782-like"/>
    <property type="match status" value="1"/>
</dbReference>
<dbReference type="InterPro" id="IPR036809">
    <property type="entry name" value="AF1782-like_sf"/>
</dbReference>
<keyword evidence="2" id="KW-0548">Nucleotidyltransferase</keyword>
<dbReference type="SUPFAM" id="SSF52374">
    <property type="entry name" value="Nucleotidylyl transferase"/>
    <property type="match status" value="1"/>
</dbReference>
<feature type="domain" description="Cytidyltransferase-like" evidence="3">
    <location>
        <begin position="98"/>
        <end position="226"/>
    </location>
</feature>
<reference evidence="5 6" key="1">
    <citation type="submission" date="2007-10" db="EMBL/GenBank/DDBJ databases">
        <title>Complete sequence of Caldivirga maquilingensis IC-167.</title>
        <authorList>
            <consortium name="US DOE Joint Genome Institute"/>
            <person name="Copeland A."/>
            <person name="Lucas S."/>
            <person name="Lapidus A."/>
            <person name="Barry K."/>
            <person name="Glavina del Rio T."/>
            <person name="Dalin E."/>
            <person name="Tice H."/>
            <person name="Pitluck S."/>
            <person name="Saunders E."/>
            <person name="Brettin T."/>
            <person name="Bruce D."/>
            <person name="Detter J.C."/>
            <person name="Han C."/>
            <person name="Schmutz J."/>
            <person name="Larimer F."/>
            <person name="Land M."/>
            <person name="Hauser L."/>
            <person name="Kyrpides N."/>
            <person name="Ivanova N."/>
            <person name="Biddle J.F."/>
            <person name="Zhang Z."/>
            <person name="Fitz-Gibbon S.T."/>
            <person name="Lowe T.M."/>
            <person name="Saltikov C."/>
            <person name="House C.H."/>
            <person name="Richardson P."/>
        </authorList>
    </citation>
    <scope>NUCLEOTIDE SEQUENCE [LARGE SCALE GENOMIC DNA]</scope>
    <source>
        <strain evidence="6">ATCC 700844 / DSM 13496 / JCM 10307 / IC-167</strain>
    </source>
</reference>